<protein>
    <submittedName>
        <fullName evidence="1">Uncharacterized protein</fullName>
    </submittedName>
</protein>
<reference evidence="1 2" key="2">
    <citation type="journal article" date="2022" name="Mol. Ecol. Resour.">
        <title>The genomes of chicory, endive, great burdock and yacon provide insights into Asteraceae paleo-polyploidization history and plant inulin production.</title>
        <authorList>
            <person name="Fan W."/>
            <person name="Wang S."/>
            <person name="Wang H."/>
            <person name="Wang A."/>
            <person name="Jiang F."/>
            <person name="Liu H."/>
            <person name="Zhao H."/>
            <person name="Xu D."/>
            <person name="Zhang Y."/>
        </authorList>
    </citation>
    <scope>NUCLEOTIDE SEQUENCE [LARGE SCALE GENOMIC DNA]</scope>
    <source>
        <strain evidence="2">cv. Punajuju</strain>
        <tissue evidence="1">Leaves</tissue>
    </source>
</reference>
<dbReference type="Proteomes" id="UP001055811">
    <property type="component" value="Linkage Group LG05"/>
</dbReference>
<reference evidence="2" key="1">
    <citation type="journal article" date="2022" name="Mol. Ecol. Resour.">
        <title>The genomes of chicory, endive, great burdock and yacon provide insights into Asteraceae palaeo-polyploidization history and plant inulin production.</title>
        <authorList>
            <person name="Fan W."/>
            <person name="Wang S."/>
            <person name="Wang H."/>
            <person name="Wang A."/>
            <person name="Jiang F."/>
            <person name="Liu H."/>
            <person name="Zhao H."/>
            <person name="Xu D."/>
            <person name="Zhang Y."/>
        </authorList>
    </citation>
    <scope>NUCLEOTIDE SEQUENCE [LARGE SCALE GENOMIC DNA]</scope>
    <source>
        <strain evidence="2">cv. Punajuju</strain>
    </source>
</reference>
<keyword evidence="2" id="KW-1185">Reference proteome</keyword>
<gene>
    <name evidence="1" type="ORF">L2E82_29098</name>
</gene>
<evidence type="ECO:0000313" key="2">
    <source>
        <dbReference type="Proteomes" id="UP001055811"/>
    </source>
</evidence>
<comment type="caution">
    <text evidence="1">The sequence shown here is derived from an EMBL/GenBank/DDBJ whole genome shotgun (WGS) entry which is preliminary data.</text>
</comment>
<accession>A0ACB9CX48</accession>
<dbReference type="EMBL" id="CM042013">
    <property type="protein sequence ID" value="KAI3738874.1"/>
    <property type="molecule type" value="Genomic_DNA"/>
</dbReference>
<name>A0ACB9CX48_CICIN</name>
<sequence length="670" mass="75971">MLIGYAVAIDPGPTISTACGCACRPRKQHGNLKSVHHRLPYAKSPKFLNRSYRMTLTSRSELQREPSKTMDLMDVNQVLEVPDTPDRLVASTHDSVNKNIETQINASMNNRRTGKDYNNVRIRNQQREKGKSVTINGNRRLFIHPDSSSSFKHPRPLVDITKHDKGKALLNSDVPKFTYQEGGQNGHRVNESRKGVLSLNRALTTDSLDRSSKSCKVNTNSEFKKGVDFLDTVNHKAESNAPQKKMLVRNGCISPNNIAKSKPVSKNQETGSVVKEVQSGSSTVNIKDIITEDKDSHRSKGKGVFLHHHSSSKEPSYESERWRTTHNHRKQRDIEEKKKGVIQKDNKNEKDFVNLDESKIVPSRNLLGVNRQKEGTSTSTTPSRNLGKRCVSFVVDDSIEETSTSRSKRIKNHSGVGPSNPVIEPVICKNEDSSVRDFQVEADEMLARELQEQLYNEELTPVVDVDEMDSHLAFAMPAQRDNSSRRRLAPSSLIARERVQPNTSRRSSVQRVLQPQPRTTTRMSQLRTRFRSRPQTVLSNSNRRNSMFPPNMDVDMRMQILETLEAVGDMRRPNDLQRIGREFNEGDYEMLLALDDDNHRHGGATRAQINNLPESKVQAENLQECSICLETPTIGETIRHLPCLHRFHKACIDPWLRRKTSCPVCKSSIR</sequence>
<proteinExistence type="predicted"/>
<evidence type="ECO:0000313" key="1">
    <source>
        <dbReference type="EMBL" id="KAI3738874.1"/>
    </source>
</evidence>
<organism evidence="1 2">
    <name type="scientific">Cichorium intybus</name>
    <name type="common">Chicory</name>
    <dbReference type="NCBI Taxonomy" id="13427"/>
    <lineage>
        <taxon>Eukaryota</taxon>
        <taxon>Viridiplantae</taxon>
        <taxon>Streptophyta</taxon>
        <taxon>Embryophyta</taxon>
        <taxon>Tracheophyta</taxon>
        <taxon>Spermatophyta</taxon>
        <taxon>Magnoliopsida</taxon>
        <taxon>eudicotyledons</taxon>
        <taxon>Gunneridae</taxon>
        <taxon>Pentapetalae</taxon>
        <taxon>asterids</taxon>
        <taxon>campanulids</taxon>
        <taxon>Asterales</taxon>
        <taxon>Asteraceae</taxon>
        <taxon>Cichorioideae</taxon>
        <taxon>Cichorieae</taxon>
        <taxon>Cichoriinae</taxon>
        <taxon>Cichorium</taxon>
    </lineage>
</organism>